<reference evidence="1 2" key="1">
    <citation type="submission" date="2019-09" db="EMBL/GenBank/DDBJ databases">
        <title>Wenzhouxiangella sp. Genome sequencing and assembly.</title>
        <authorList>
            <person name="Zhang R."/>
        </authorList>
    </citation>
    <scope>NUCLEOTIDE SEQUENCE [LARGE SCALE GENOMIC DNA]</scope>
    <source>
        <strain evidence="1 2">W260</strain>
    </source>
</reference>
<dbReference type="Pfam" id="PF11859">
    <property type="entry name" value="DUF3379"/>
    <property type="match status" value="1"/>
</dbReference>
<proteinExistence type="predicted"/>
<sequence length="205" mass="21423">MVKAMDQFEQRLEAALKLPVDDTLVDSLLPPADTAGQAPPARRGWAIAASVLVMLSVGVIAWQASRPAPSLEEYILAHYRHDGATVLARAGDAGVDPRALADVLGRFNLEASAELASRVTLVKFCPTPKGRGAHMVVQTDTGPVTVIVIPEMVVEAPRQLAFDEVTADIVALRSGTAAIIGPDAGMDVVVGAWLRDGLVPSGTGA</sequence>
<dbReference type="Proteomes" id="UP000325372">
    <property type="component" value="Unassembled WGS sequence"/>
</dbReference>
<gene>
    <name evidence="1" type="ORF">F3N42_09335</name>
</gene>
<evidence type="ECO:0000313" key="2">
    <source>
        <dbReference type="Proteomes" id="UP000325372"/>
    </source>
</evidence>
<accession>A0A5N0T976</accession>
<organism evidence="1 2">
    <name type="scientific">Marinihelvus fidelis</name>
    <dbReference type="NCBI Taxonomy" id="2613842"/>
    <lineage>
        <taxon>Bacteria</taxon>
        <taxon>Pseudomonadati</taxon>
        <taxon>Pseudomonadota</taxon>
        <taxon>Gammaproteobacteria</taxon>
        <taxon>Chromatiales</taxon>
        <taxon>Wenzhouxiangellaceae</taxon>
        <taxon>Marinihelvus</taxon>
    </lineage>
</organism>
<protein>
    <submittedName>
        <fullName evidence="1">DUF3379 domain-containing protein</fullName>
    </submittedName>
</protein>
<comment type="caution">
    <text evidence="1">The sequence shown here is derived from an EMBL/GenBank/DDBJ whole genome shotgun (WGS) entry which is preliminary data.</text>
</comment>
<dbReference type="EMBL" id="VYXP01000005">
    <property type="protein sequence ID" value="KAA9131510.1"/>
    <property type="molecule type" value="Genomic_DNA"/>
</dbReference>
<name>A0A5N0T976_9GAMM</name>
<keyword evidence="2" id="KW-1185">Reference proteome</keyword>
<dbReference type="InterPro" id="IPR021806">
    <property type="entry name" value="DUF3379"/>
</dbReference>
<dbReference type="AlphaFoldDB" id="A0A5N0T976"/>
<evidence type="ECO:0000313" key="1">
    <source>
        <dbReference type="EMBL" id="KAA9131510.1"/>
    </source>
</evidence>